<evidence type="ECO:0000313" key="4">
    <source>
        <dbReference type="Proteomes" id="UP000763557"/>
    </source>
</evidence>
<proteinExistence type="predicted"/>
<keyword evidence="2" id="KW-1133">Transmembrane helix</keyword>
<name>A0ABX2FBM3_9PSEU</name>
<keyword evidence="2" id="KW-0472">Membrane</keyword>
<evidence type="ECO:0000256" key="1">
    <source>
        <dbReference type="SAM" id="MobiDB-lite"/>
    </source>
</evidence>
<sequence length="528" mass="59704">MQSSRPMRFDGADQLTELIDELSRAPRTGARPLRSSESGRWTSGGKRDPSPGRQGLPIVCLVRSVPHQDVLGHLSRLLATAEPEPVRHAHVVLDMDRDDGVDNGVEAIRDILWRASDQLTSSSWFRGRLRFKLFTLVAWLMSLAIPHDDLMPDRELSRRIQVHTLLERFGSPVDDLRHGPARTPWWMRPLLVLTSVWFWLAATGRVPLLPSRYRWFMRQPYLTPAMSGSFLSFARRLAYGVFQQESPDQLSRLLVNAFLEDLRRAYRRRPWHVWRTRRRTYPVLLLDNITVTNGGYQLLRLINDVRNETGRSDPLLVISASRKVPPGAGNDGAWTAREAVDGYHAWRTRLRDAHRRREESEWYLPIRIPDSESENPSEWWPGFEPGRQTRTPSRPATALRTLARTDLLIGVFAAALYWTIAGNVAYTAIAVVALAASAALLWGLDRFSARPRSTGFSPSLAIPQSRAQRGRAATQDLAVADRDAAQAADNTLRGLERLFVRLGPPPAELLTTPPEPTYDDDPRGSAHE</sequence>
<dbReference type="EMBL" id="JAAATY010000022">
    <property type="protein sequence ID" value="NRN68786.1"/>
    <property type="molecule type" value="Genomic_DNA"/>
</dbReference>
<evidence type="ECO:0000256" key="2">
    <source>
        <dbReference type="SAM" id="Phobius"/>
    </source>
</evidence>
<feature type="region of interest" description="Disordered" evidence="1">
    <location>
        <begin position="375"/>
        <end position="395"/>
    </location>
</feature>
<keyword evidence="4" id="KW-1185">Reference proteome</keyword>
<comment type="caution">
    <text evidence="3">The sequence shown here is derived from an EMBL/GenBank/DDBJ whole genome shotgun (WGS) entry which is preliminary data.</text>
</comment>
<dbReference type="Proteomes" id="UP000763557">
    <property type="component" value="Unassembled WGS sequence"/>
</dbReference>
<reference evidence="3 4" key="1">
    <citation type="submission" date="2020-01" db="EMBL/GenBank/DDBJ databases">
        <title>Kibdelosporangium persica a novel Actinomycetes from a hot desert in Iran.</title>
        <authorList>
            <person name="Safaei N."/>
            <person name="Zaburannyi N."/>
            <person name="Mueller R."/>
            <person name="Wink J."/>
        </authorList>
    </citation>
    <scope>NUCLEOTIDE SEQUENCE [LARGE SCALE GENOMIC DNA]</scope>
    <source>
        <strain evidence="3 4">4NS15</strain>
    </source>
</reference>
<gene>
    <name evidence="3" type="ORF">GC106_60330</name>
</gene>
<organism evidence="3 4">
    <name type="scientific">Kibdelosporangium persicum</name>
    <dbReference type="NCBI Taxonomy" id="2698649"/>
    <lineage>
        <taxon>Bacteria</taxon>
        <taxon>Bacillati</taxon>
        <taxon>Actinomycetota</taxon>
        <taxon>Actinomycetes</taxon>
        <taxon>Pseudonocardiales</taxon>
        <taxon>Pseudonocardiaceae</taxon>
        <taxon>Kibdelosporangium</taxon>
    </lineage>
</organism>
<keyword evidence="2" id="KW-0812">Transmembrane</keyword>
<feature type="transmembrane region" description="Helical" evidence="2">
    <location>
        <begin position="424"/>
        <end position="444"/>
    </location>
</feature>
<feature type="region of interest" description="Disordered" evidence="1">
    <location>
        <begin position="1"/>
        <end position="55"/>
    </location>
</feature>
<feature type="region of interest" description="Disordered" evidence="1">
    <location>
        <begin position="504"/>
        <end position="528"/>
    </location>
</feature>
<protein>
    <submittedName>
        <fullName evidence="3">Uncharacterized protein</fullName>
    </submittedName>
</protein>
<accession>A0ABX2FBM3</accession>
<evidence type="ECO:0000313" key="3">
    <source>
        <dbReference type="EMBL" id="NRN68786.1"/>
    </source>
</evidence>